<evidence type="ECO:0000313" key="3">
    <source>
        <dbReference type="Proteomes" id="UP000219636"/>
    </source>
</evidence>
<evidence type="ECO:0000313" key="2">
    <source>
        <dbReference type="EMBL" id="SOB91672.1"/>
    </source>
</evidence>
<keyword evidence="1" id="KW-1133">Transmembrane helix</keyword>
<dbReference type="Proteomes" id="UP000219636">
    <property type="component" value="Unassembled WGS sequence"/>
</dbReference>
<feature type="transmembrane region" description="Helical" evidence="1">
    <location>
        <begin position="47"/>
        <end position="65"/>
    </location>
</feature>
<dbReference type="EMBL" id="OBMQ01000001">
    <property type="protein sequence ID" value="SOB91672.1"/>
    <property type="molecule type" value="Genomic_DNA"/>
</dbReference>
<gene>
    <name evidence="2" type="ORF">SAMN05880501_101357</name>
</gene>
<keyword evidence="3" id="KW-1185">Reference proteome</keyword>
<organism evidence="2 3">
    <name type="scientific">Ureibacillus xyleni</name>
    <dbReference type="NCBI Taxonomy" id="614648"/>
    <lineage>
        <taxon>Bacteria</taxon>
        <taxon>Bacillati</taxon>
        <taxon>Bacillota</taxon>
        <taxon>Bacilli</taxon>
        <taxon>Bacillales</taxon>
        <taxon>Caryophanaceae</taxon>
        <taxon>Ureibacillus</taxon>
    </lineage>
</organism>
<dbReference type="OrthoDB" id="2736515at2"/>
<accession>A0A285RGY9</accession>
<keyword evidence="1" id="KW-0812">Transmembrane</keyword>
<sequence>MFRFMLFLFSYGICVISVGNLLLYLNYRTLGYSWTAVWAFIVGTHELYLAIGSIIVLFILIFDLIPSRFPFF</sequence>
<keyword evidence="1" id="KW-0472">Membrane</keyword>
<dbReference type="AlphaFoldDB" id="A0A285RGY9"/>
<evidence type="ECO:0000256" key="1">
    <source>
        <dbReference type="SAM" id="Phobius"/>
    </source>
</evidence>
<name>A0A285RGY9_9BACL</name>
<reference evidence="3" key="1">
    <citation type="submission" date="2017-08" db="EMBL/GenBank/DDBJ databases">
        <authorList>
            <person name="Varghese N."/>
            <person name="Submissions S."/>
        </authorList>
    </citation>
    <scope>NUCLEOTIDE SEQUENCE [LARGE SCALE GENOMIC DNA]</scope>
    <source>
        <strain evidence="3">JC22</strain>
    </source>
</reference>
<proteinExistence type="predicted"/>
<protein>
    <submittedName>
        <fullName evidence="2">Uncharacterized protein</fullName>
    </submittedName>
</protein>
<feature type="transmembrane region" description="Helical" evidence="1">
    <location>
        <begin position="7"/>
        <end position="27"/>
    </location>
</feature>